<dbReference type="EMBL" id="JN254404">
    <property type="protein sequence ID" value="AEK81217.1"/>
    <property type="molecule type" value="Genomic_DNA"/>
</dbReference>
<reference evidence="6" key="1">
    <citation type="journal article" date="2011" name="Plant Cell">
        <title>Transcriptional programming and functional interactions within the Phytophthora sojae RXLR effector repertoire.</title>
        <authorList>
            <person name="Wang Q."/>
            <person name="Han C."/>
            <person name="Ferreira A.O."/>
            <person name="Yu X."/>
            <person name="Ye W."/>
            <person name="Tripathy S."/>
            <person name="Kale S.D."/>
            <person name="Gu B."/>
            <person name="Sheng Y."/>
            <person name="Sui Y."/>
            <person name="Wang X."/>
            <person name="Zhang Z."/>
            <person name="Cheng B."/>
            <person name="Dong S."/>
            <person name="Shan W."/>
            <person name="Zheng X."/>
            <person name="Dou D."/>
            <person name="Tyler B.M."/>
            <person name="Wang Y."/>
        </authorList>
    </citation>
    <scope>NUCLEOTIDE SEQUENCE</scope>
    <source>
        <strain evidence="6">P7064</strain>
    </source>
</reference>
<evidence type="ECO:0000256" key="1">
    <source>
        <dbReference type="ARBA" id="ARBA00004613"/>
    </source>
</evidence>
<evidence type="ECO:0000256" key="4">
    <source>
        <dbReference type="ARBA" id="ARBA00022729"/>
    </source>
</evidence>
<dbReference type="Pfam" id="PF16810">
    <property type="entry name" value="RXLR"/>
    <property type="match status" value="1"/>
</dbReference>
<dbReference type="AlphaFoldDB" id="E0W593"/>
<comment type="function">
    <text evidence="5">Effector that suppresses plant defense responses during pathogen infection.</text>
</comment>
<feature type="signal peptide" evidence="5">
    <location>
        <begin position="1"/>
        <end position="24"/>
    </location>
</feature>
<feature type="chain" id="PRO_5045012568" description="RxLR effector protein" evidence="5">
    <location>
        <begin position="25"/>
        <end position="248"/>
    </location>
</feature>
<accession>E0W593</accession>
<name>E0W593_PHYSO</name>
<proteinExistence type="inferred from homology"/>
<dbReference type="SMR" id="E0W593"/>
<sequence>MHVAQALLAITVILLASSAVLVDARKPQVSTEISINGQPWNYVAGPTKARALRATSVINTDDSALSTSEERSFFSDLFKKINVRWWLETGKSEKDVMKALKLDTLSGAALTSNYKYFQKFVTKAEFNRLNKWLTRDVSTFQAWKNLGLHKLDENQLVNAPGLATYKRYVKMYDDDVILQLGAYKVPSMTSVGSPAEMAVKTRLWAQSKRSVDYVKKVLSLEGLSDSAMKSHENYKYFKQFLDARKSVN</sequence>
<dbReference type="VEuPathDB" id="FungiDB:PHYSODRAFT_288926"/>
<comment type="subcellular location">
    <subcellularLocation>
        <location evidence="1 5">Secreted</location>
    </subcellularLocation>
</comment>
<gene>
    <name evidence="6" type="primary">Avh</name>
</gene>
<keyword evidence="3 5" id="KW-0964">Secreted</keyword>
<dbReference type="OMA" id="KSHENYK"/>
<keyword evidence="4 5" id="KW-0732">Signal</keyword>
<comment type="similarity">
    <text evidence="2 5">Belongs to the RxLR effector family.</text>
</comment>
<evidence type="ECO:0000256" key="2">
    <source>
        <dbReference type="ARBA" id="ARBA00010400"/>
    </source>
</evidence>
<evidence type="ECO:0000313" key="6">
    <source>
        <dbReference type="EMBL" id="AEK81217.1"/>
    </source>
</evidence>
<evidence type="ECO:0000256" key="3">
    <source>
        <dbReference type="ARBA" id="ARBA00022525"/>
    </source>
</evidence>
<dbReference type="KEGG" id="psoj:PHYSODRAFT_288926"/>
<protein>
    <recommendedName>
        <fullName evidence="5">RxLR effector protein</fullName>
    </recommendedName>
</protein>
<comment type="domain">
    <text evidence="5">The RxLR-dEER motif acts to carry the protein into the host cell cytoplasm through binding to cell surface phosphatidylinositol-3-phosphate.</text>
</comment>
<dbReference type="HOGENOM" id="CLU_071191_0_0_1"/>
<dbReference type="RefSeq" id="XP_009537211.1">
    <property type="nucleotide sequence ID" value="XM_009538916.1"/>
</dbReference>
<dbReference type="OrthoDB" id="101931at2759"/>
<organism evidence="6">
    <name type="scientific">Phytophthora sojae</name>
    <name type="common">Soybean stem and root rot agent</name>
    <name type="synonym">Phytophthora megasperma f. sp. glycines</name>
    <dbReference type="NCBI Taxonomy" id="67593"/>
    <lineage>
        <taxon>Eukaryota</taxon>
        <taxon>Sar</taxon>
        <taxon>Stramenopiles</taxon>
        <taxon>Oomycota</taxon>
        <taxon>Peronosporomycetes</taxon>
        <taxon>Peronosporales</taxon>
        <taxon>Peronosporaceae</taxon>
        <taxon>Phytophthora</taxon>
    </lineage>
</organism>
<dbReference type="InterPro" id="IPR031825">
    <property type="entry name" value="RXLR"/>
</dbReference>
<evidence type="ECO:0000256" key="5">
    <source>
        <dbReference type="RuleBase" id="RU367124"/>
    </source>
</evidence>